<evidence type="ECO:0000256" key="1">
    <source>
        <dbReference type="SAM" id="MobiDB-lite"/>
    </source>
</evidence>
<feature type="region of interest" description="Disordered" evidence="1">
    <location>
        <begin position="220"/>
        <end position="266"/>
    </location>
</feature>
<dbReference type="Pfam" id="PF14392">
    <property type="entry name" value="zf-CCHC_4"/>
    <property type="match status" value="1"/>
</dbReference>
<dbReference type="InterPro" id="IPR025836">
    <property type="entry name" value="Zn_knuckle_CX2CX4HX4C"/>
</dbReference>
<keyword evidence="4" id="KW-1185">Reference proteome</keyword>
<dbReference type="PANTHER" id="PTHR31479">
    <property type="entry name" value="ALPHA/BETA-HYDROLASES SUPERFAMILY PROTEIN"/>
    <property type="match status" value="1"/>
</dbReference>
<accession>A0AAV6WFL0</accession>
<dbReference type="EMBL" id="WHWC01000015">
    <property type="protein sequence ID" value="KAG8368988.1"/>
    <property type="molecule type" value="Genomic_DNA"/>
</dbReference>
<dbReference type="PANTHER" id="PTHR31479:SF2">
    <property type="entry name" value="ALPHA_BETA-HYDROLASES SUPERFAMILY PROTEIN"/>
    <property type="match status" value="1"/>
</dbReference>
<reference evidence="3" key="1">
    <citation type="submission" date="2019-10" db="EMBL/GenBank/DDBJ databases">
        <authorList>
            <person name="Zhang R."/>
            <person name="Pan Y."/>
            <person name="Wang J."/>
            <person name="Ma R."/>
            <person name="Yu S."/>
        </authorList>
    </citation>
    <scope>NUCLEOTIDE SEQUENCE</scope>
    <source>
        <strain evidence="3">LA-IB0</strain>
        <tissue evidence="3">Leaf</tissue>
    </source>
</reference>
<evidence type="ECO:0000313" key="3">
    <source>
        <dbReference type="EMBL" id="KAG8368988.1"/>
    </source>
</evidence>
<feature type="compositionally biased region" description="Polar residues" evidence="1">
    <location>
        <begin position="238"/>
        <end position="248"/>
    </location>
</feature>
<dbReference type="SUPFAM" id="SSF53474">
    <property type="entry name" value="alpha/beta-Hydrolases"/>
    <property type="match status" value="1"/>
</dbReference>
<organism evidence="3 4">
    <name type="scientific">Buddleja alternifolia</name>
    <dbReference type="NCBI Taxonomy" id="168488"/>
    <lineage>
        <taxon>Eukaryota</taxon>
        <taxon>Viridiplantae</taxon>
        <taxon>Streptophyta</taxon>
        <taxon>Embryophyta</taxon>
        <taxon>Tracheophyta</taxon>
        <taxon>Spermatophyta</taxon>
        <taxon>Magnoliopsida</taxon>
        <taxon>eudicotyledons</taxon>
        <taxon>Gunneridae</taxon>
        <taxon>Pentapetalae</taxon>
        <taxon>asterids</taxon>
        <taxon>lamiids</taxon>
        <taxon>Lamiales</taxon>
        <taxon>Scrophulariaceae</taxon>
        <taxon>Buddlejeae</taxon>
        <taxon>Buddleja</taxon>
    </lineage>
</organism>
<sequence length="566" mass="63621">MDTEISRMERLLSLAAREEIEADIPQQLWQKGQKIQGHMIVGRIATKRRVNYRAMVGTLTAAFNSVKKLEFRKLDEERFMVIFDHVSFYIQILDFPISQVNEEMAEFLGNRIRAFIEADSPKNGASWGPVLRMKVSINVTKPLQLFIKLQSPASDSFWVRIVYERLPIFCFLCGVIGHTKSFCGLRYSDDFIEPESLPFGAFLRAPSLWRPITQFVAPARLSSADPPEGGGQMEPNRGQASGKQNLLHSSPSESSSRSVLPGGNPNHRRSVAACLVQGVYILERDRQEKRGNTQALAPPWWKSFHFHLYRLLIDDIDSCIFGAIYQLTSTPLDPNNSAPRYVIAFRGTITKGDAFTRDFELDIHIIKNGLHQTSRFETAIQTVRHVVATYGSSNVWSLRSAMAMLAGKNMAKTGVYLEAFLFNPPFLSSPIEKIKDKKVKHGIRFAGSLITAGLALAMKNNNQTSWSGGTFSALSTWLPSLFVNPADHICSEYVGYFEHRKRMDEMGAGGIERLTTQHSIGGLLMNVMGVPSEEPFHLYPICESNSEQDSGSRLQRCSWYSPVVER</sequence>
<dbReference type="Proteomes" id="UP000826271">
    <property type="component" value="Unassembled WGS sequence"/>
</dbReference>
<protein>
    <recommendedName>
        <fullName evidence="2">Zinc knuckle CX2CX4HX4C domain-containing protein</fullName>
    </recommendedName>
</protein>
<name>A0AAV6WFL0_9LAMI</name>
<feature type="domain" description="Zinc knuckle CX2CX4HX4C" evidence="2">
    <location>
        <begin position="137"/>
        <end position="183"/>
    </location>
</feature>
<proteinExistence type="predicted"/>
<comment type="caution">
    <text evidence="3">The sequence shown here is derived from an EMBL/GenBank/DDBJ whole genome shotgun (WGS) entry which is preliminary data.</text>
</comment>
<evidence type="ECO:0000313" key="4">
    <source>
        <dbReference type="Proteomes" id="UP000826271"/>
    </source>
</evidence>
<evidence type="ECO:0000259" key="2">
    <source>
        <dbReference type="Pfam" id="PF14392"/>
    </source>
</evidence>
<feature type="compositionally biased region" description="Low complexity" evidence="1">
    <location>
        <begin position="249"/>
        <end position="258"/>
    </location>
</feature>
<dbReference type="AlphaFoldDB" id="A0AAV6WFL0"/>
<dbReference type="InterPro" id="IPR029058">
    <property type="entry name" value="AB_hydrolase_fold"/>
</dbReference>
<gene>
    <name evidence="3" type="ORF">BUALT_Bualt15G0103500</name>
</gene>